<reference evidence="2" key="1">
    <citation type="submission" date="2019-06" db="EMBL/GenBank/DDBJ databases">
        <title>Gordonia isolated from sludge of a wastewater treatment plant.</title>
        <authorList>
            <person name="Tamura T."/>
            <person name="Aoyama K."/>
            <person name="Kang Y."/>
            <person name="Saito S."/>
            <person name="Akiyama N."/>
            <person name="Yazawa K."/>
            <person name="Gonoi T."/>
            <person name="Mikami Y."/>
        </authorList>
    </citation>
    <scope>NUCLEOTIDE SEQUENCE [LARGE SCALE GENOMIC DNA]</scope>
    <source>
        <strain evidence="2">NBRC 107696</strain>
    </source>
</reference>
<evidence type="ECO:0000313" key="1">
    <source>
        <dbReference type="EMBL" id="GEE00624.1"/>
    </source>
</evidence>
<organism evidence="1 2">
    <name type="scientific">Gordonia spumicola</name>
    <dbReference type="NCBI Taxonomy" id="589161"/>
    <lineage>
        <taxon>Bacteria</taxon>
        <taxon>Bacillati</taxon>
        <taxon>Actinomycetota</taxon>
        <taxon>Actinomycetes</taxon>
        <taxon>Mycobacteriales</taxon>
        <taxon>Gordoniaceae</taxon>
        <taxon>Gordonia</taxon>
    </lineage>
</organism>
<proteinExistence type="predicted"/>
<protein>
    <submittedName>
        <fullName evidence="1">Uncharacterized protein</fullName>
    </submittedName>
</protein>
<keyword evidence="2" id="KW-1185">Reference proteome</keyword>
<dbReference type="AlphaFoldDB" id="A0A7I9V5Z0"/>
<dbReference type="OrthoDB" id="4748714at2"/>
<dbReference type="EMBL" id="BJOV01000002">
    <property type="protein sequence ID" value="GEE00624.1"/>
    <property type="molecule type" value="Genomic_DNA"/>
</dbReference>
<dbReference type="Proteomes" id="UP000444960">
    <property type="component" value="Unassembled WGS sequence"/>
</dbReference>
<comment type="caution">
    <text evidence="1">The sequence shown here is derived from an EMBL/GenBank/DDBJ whole genome shotgun (WGS) entry which is preliminary data.</text>
</comment>
<evidence type="ECO:0000313" key="2">
    <source>
        <dbReference type="Proteomes" id="UP000444960"/>
    </source>
</evidence>
<accession>A0A7I9V5Z0</accession>
<sequence length="138" mass="15165">MEGNSFQQAVTASPATMTFTIVDVLSIDTAAAAVGVSDPRTLRNWATGNQNLRQRALVRLTVVFQIVQELQSVLSDLQVRQWFTTINPTLNYRSVLRVLDEDPIEMTAPQLLRYATEFAAQVQAGTAAVRAGDQTIGR</sequence>
<gene>
    <name evidence="1" type="ORF">nbrc107696_10700</name>
</gene>
<name>A0A7I9V5Z0_9ACTN</name>
<dbReference type="RefSeq" id="WP_008381389.1">
    <property type="nucleotide sequence ID" value="NZ_BJOV01000002.1"/>
</dbReference>